<dbReference type="InterPro" id="IPR000198">
    <property type="entry name" value="RhoGAP_dom"/>
</dbReference>
<dbReference type="GO" id="GO:0005096">
    <property type="term" value="F:GTPase activator activity"/>
    <property type="evidence" value="ECO:0007669"/>
    <property type="project" value="InterPro"/>
</dbReference>
<dbReference type="Gene3D" id="1.10.555.10">
    <property type="entry name" value="Rho GTPase activation protein"/>
    <property type="match status" value="1"/>
</dbReference>
<dbReference type="RefSeq" id="XP_062696122.1">
    <property type="nucleotide sequence ID" value="XM_062842039.1"/>
</dbReference>
<dbReference type="SMART" id="SM00324">
    <property type="entry name" value="RhoGAP"/>
    <property type="match status" value="1"/>
</dbReference>
<dbReference type="CDD" id="cd00159">
    <property type="entry name" value="RhoGAP"/>
    <property type="match status" value="1"/>
</dbReference>
<dbReference type="PANTHER" id="PTHR12783">
    <property type="entry name" value="RALA BINDING PROTEIN 1 RALBP1"/>
    <property type="match status" value="1"/>
</dbReference>
<dbReference type="EMBL" id="JAULSX010000002">
    <property type="protein sequence ID" value="KAK3497858.1"/>
    <property type="molecule type" value="Genomic_DNA"/>
</dbReference>
<proteinExistence type="predicted"/>
<feature type="region of interest" description="Disordered" evidence="1">
    <location>
        <begin position="476"/>
        <end position="496"/>
    </location>
</feature>
<feature type="compositionally biased region" description="Low complexity" evidence="1">
    <location>
        <begin position="446"/>
        <end position="460"/>
    </location>
</feature>
<name>A0AAJ0MUB3_9PEZI</name>
<dbReference type="GO" id="GO:0031267">
    <property type="term" value="F:small GTPase binding"/>
    <property type="evidence" value="ECO:0007669"/>
    <property type="project" value="InterPro"/>
</dbReference>
<organism evidence="3 4">
    <name type="scientific">Neurospora hispaniola</name>
    <dbReference type="NCBI Taxonomy" id="588809"/>
    <lineage>
        <taxon>Eukaryota</taxon>
        <taxon>Fungi</taxon>
        <taxon>Dikarya</taxon>
        <taxon>Ascomycota</taxon>
        <taxon>Pezizomycotina</taxon>
        <taxon>Sordariomycetes</taxon>
        <taxon>Sordariomycetidae</taxon>
        <taxon>Sordariales</taxon>
        <taxon>Sordariaceae</taxon>
        <taxon>Neurospora</taxon>
    </lineage>
</organism>
<evidence type="ECO:0000259" key="2">
    <source>
        <dbReference type="PROSITE" id="PS50238"/>
    </source>
</evidence>
<sequence length="729" mass="79591">MATTTLHQTAADHMAGGLGSGNMEQYIAINAGCSAIIAAIAKTVTAIHGLMREVRESRADLDPVSSELHSLNGILEILKDDVPSFPDQLAQRTPEVLSYCLTIINELQGCISILDRVGLSRQDKKSRWMASRGHIAKLRWTLEVYKASLGLAVDLVALTSSKQQSEQQSPVRGTFMEVACVVSDGKDELADALAQISRVAARLEDEARHNGAVAKLQHYLDALYGNALAAVDREMDHFEGQRNSAHSASTDKAPDSAIDLDDDAHAFAHAKTSDIPIPQTYINMTQDEFDEMLDELREMPVRPPTPPLRSPRRSSSSGASVTRSEYNSSTSDSGTSNPYIDGTFLDVETRSQNPHLRTQSESAAISPRTVPVSHFPQMSGGLSPVRTYGQNRDSLFENPRPVVPVPRPTTSTSNLTNSPKPTMLRRSSSRISSALKGLSFSRQRSHSTASTSSAKSSTPSLSLAFGLSSTPFATPFTMAMPPTPPTPTSKSPAPQPVSIKPPSGAVFGVSLADSMSVAKGLAGTRHDSGGSSTRDYPLCILRCVYFIQDHGLRAPHIFAQEGDPHRLQRLKTIFSSPENGYGKFMDWNQFTVYEAADLILLFLSELPQPLVPESVAKRWISMSRQATMSGSSATRLDKGIDFWEEALQGTKGPHRSLFKLLLNLWGDVAGNVNWNEMTAERLAEKIMRPLMHLPQKRYSTDYTLGLAFVMRKRSEYNAGFKGERSPAAF</sequence>
<accession>A0AAJ0MUB3</accession>
<evidence type="ECO:0000313" key="4">
    <source>
        <dbReference type="Proteomes" id="UP001285908"/>
    </source>
</evidence>
<dbReference type="GeneID" id="87879661"/>
<feature type="compositionally biased region" description="Polar residues" evidence="1">
    <location>
        <begin position="325"/>
        <end position="338"/>
    </location>
</feature>
<feature type="compositionally biased region" description="Low complexity" evidence="1">
    <location>
        <begin position="408"/>
        <end position="433"/>
    </location>
</feature>
<dbReference type="InterPro" id="IPR008936">
    <property type="entry name" value="Rho_GTPase_activation_prot"/>
</dbReference>
<dbReference type="Proteomes" id="UP001285908">
    <property type="component" value="Unassembled WGS sequence"/>
</dbReference>
<feature type="region of interest" description="Disordered" evidence="1">
    <location>
        <begin position="238"/>
        <end position="258"/>
    </location>
</feature>
<evidence type="ECO:0000256" key="1">
    <source>
        <dbReference type="SAM" id="MobiDB-lite"/>
    </source>
</evidence>
<dbReference type="PROSITE" id="PS50238">
    <property type="entry name" value="RHOGAP"/>
    <property type="match status" value="1"/>
</dbReference>
<feature type="domain" description="Rho-GAP" evidence="2">
    <location>
        <begin position="509"/>
        <end position="717"/>
    </location>
</feature>
<feature type="compositionally biased region" description="Polar residues" evidence="1">
    <location>
        <begin position="241"/>
        <end position="250"/>
    </location>
</feature>
<keyword evidence="4" id="KW-1185">Reference proteome</keyword>
<reference evidence="3 4" key="1">
    <citation type="journal article" date="2023" name="Mol. Phylogenet. Evol.">
        <title>Genome-scale phylogeny and comparative genomics of the fungal order Sordariales.</title>
        <authorList>
            <person name="Hensen N."/>
            <person name="Bonometti L."/>
            <person name="Westerberg I."/>
            <person name="Brannstrom I.O."/>
            <person name="Guillou S."/>
            <person name="Cros-Aarteil S."/>
            <person name="Calhoun S."/>
            <person name="Haridas S."/>
            <person name="Kuo A."/>
            <person name="Mondo S."/>
            <person name="Pangilinan J."/>
            <person name="Riley R."/>
            <person name="LaButti K."/>
            <person name="Andreopoulos B."/>
            <person name="Lipzen A."/>
            <person name="Chen C."/>
            <person name="Yan M."/>
            <person name="Daum C."/>
            <person name="Ng V."/>
            <person name="Clum A."/>
            <person name="Steindorff A."/>
            <person name="Ohm R.A."/>
            <person name="Martin F."/>
            <person name="Silar P."/>
            <person name="Natvig D.O."/>
            <person name="Lalanne C."/>
            <person name="Gautier V."/>
            <person name="Ament-Velasquez S.L."/>
            <person name="Kruys A."/>
            <person name="Hutchinson M.I."/>
            <person name="Powell A.J."/>
            <person name="Barry K."/>
            <person name="Miller A.N."/>
            <person name="Grigoriev I.V."/>
            <person name="Debuchy R."/>
            <person name="Gladieux P."/>
            <person name="Hiltunen Thoren M."/>
            <person name="Johannesson H."/>
        </authorList>
    </citation>
    <scope>NUCLEOTIDE SEQUENCE [LARGE SCALE GENOMIC DNA]</scope>
    <source>
        <strain evidence="3 4">FGSC 10403</strain>
    </source>
</reference>
<dbReference type="PANTHER" id="PTHR12783:SF5">
    <property type="entry name" value="RALA-BINDING PROTEIN 1"/>
    <property type="match status" value="1"/>
</dbReference>
<feature type="compositionally biased region" description="Low complexity" evidence="1">
    <location>
        <begin position="313"/>
        <end position="324"/>
    </location>
</feature>
<dbReference type="SUPFAM" id="SSF48350">
    <property type="entry name" value="GTPase activation domain, GAP"/>
    <property type="match status" value="1"/>
</dbReference>
<dbReference type="AlphaFoldDB" id="A0AAJ0MUB3"/>
<gene>
    <name evidence="3" type="ORF">B0T23DRAFT_95207</name>
</gene>
<feature type="region of interest" description="Disordered" evidence="1">
    <location>
        <begin position="299"/>
        <end position="342"/>
    </location>
</feature>
<protein>
    <recommendedName>
        <fullName evidence="2">Rho-GAP domain-containing protein</fullName>
    </recommendedName>
</protein>
<feature type="region of interest" description="Disordered" evidence="1">
    <location>
        <begin position="389"/>
        <end position="460"/>
    </location>
</feature>
<dbReference type="Pfam" id="PF00620">
    <property type="entry name" value="RhoGAP"/>
    <property type="match status" value="1"/>
</dbReference>
<dbReference type="InterPro" id="IPR039767">
    <property type="entry name" value="RALBP1"/>
</dbReference>
<evidence type="ECO:0000313" key="3">
    <source>
        <dbReference type="EMBL" id="KAK3497858.1"/>
    </source>
</evidence>
<dbReference type="GO" id="GO:0007264">
    <property type="term" value="P:small GTPase-mediated signal transduction"/>
    <property type="evidence" value="ECO:0007669"/>
    <property type="project" value="InterPro"/>
</dbReference>
<comment type="caution">
    <text evidence="3">The sequence shown here is derived from an EMBL/GenBank/DDBJ whole genome shotgun (WGS) entry which is preliminary data.</text>
</comment>